<keyword evidence="1" id="KW-1185">Reference proteome</keyword>
<name>A0ABM1F2Z1_PRICU</name>
<organism evidence="1 2">
    <name type="scientific">Priapulus caudatus</name>
    <name type="common">Priapulid worm</name>
    <dbReference type="NCBI Taxonomy" id="37621"/>
    <lineage>
        <taxon>Eukaryota</taxon>
        <taxon>Metazoa</taxon>
        <taxon>Ecdysozoa</taxon>
        <taxon>Scalidophora</taxon>
        <taxon>Priapulida</taxon>
        <taxon>Priapulimorpha</taxon>
        <taxon>Priapulimorphida</taxon>
        <taxon>Priapulidae</taxon>
        <taxon>Priapulus</taxon>
    </lineage>
</organism>
<sequence length="158" mass="17895">SLAPRPWFRPVVGRSRGLFSGGSSSFGRRCGGCHREHRARHTKRDAQQDRQRHSNIIAHLYSSYFQVVAAAVVTGSTGRDTQREMHSKTDRDTATSLHICIHRPLVVTAAVVTASTGRDTQRVIQRKTHRDTQRHSHTIADLYSSCMVYICEIIRCHF</sequence>
<protein>
    <submittedName>
        <fullName evidence="2">Uncharacterized protein LOC106818637</fullName>
    </submittedName>
</protein>
<evidence type="ECO:0000313" key="1">
    <source>
        <dbReference type="Proteomes" id="UP000695022"/>
    </source>
</evidence>
<dbReference type="GeneID" id="106818637"/>
<reference evidence="2" key="1">
    <citation type="submission" date="2025-08" db="UniProtKB">
        <authorList>
            <consortium name="RefSeq"/>
        </authorList>
    </citation>
    <scope>IDENTIFICATION</scope>
</reference>
<gene>
    <name evidence="2" type="primary">LOC106818637</name>
</gene>
<accession>A0ABM1F2Z1</accession>
<feature type="non-terminal residue" evidence="2">
    <location>
        <position position="1"/>
    </location>
</feature>
<evidence type="ECO:0000313" key="2">
    <source>
        <dbReference type="RefSeq" id="XP_014678812.1"/>
    </source>
</evidence>
<dbReference type="RefSeq" id="XP_014678812.1">
    <property type="nucleotide sequence ID" value="XM_014823326.1"/>
</dbReference>
<dbReference type="Proteomes" id="UP000695022">
    <property type="component" value="Unplaced"/>
</dbReference>
<proteinExistence type="predicted"/>